<evidence type="ECO:0000313" key="3">
    <source>
        <dbReference type="Proteomes" id="UP000294850"/>
    </source>
</evidence>
<dbReference type="RefSeq" id="WP_131957752.1">
    <property type="nucleotide sequence ID" value="NZ_SMFL01000003.1"/>
</dbReference>
<organism evidence="2 3">
    <name type="scientific">Dyadobacter psychrotolerans</name>
    <dbReference type="NCBI Taxonomy" id="2541721"/>
    <lineage>
        <taxon>Bacteria</taxon>
        <taxon>Pseudomonadati</taxon>
        <taxon>Bacteroidota</taxon>
        <taxon>Cytophagia</taxon>
        <taxon>Cytophagales</taxon>
        <taxon>Spirosomataceae</taxon>
        <taxon>Dyadobacter</taxon>
    </lineage>
</organism>
<evidence type="ECO:0000313" key="2">
    <source>
        <dbReference type="EMBL" id="TDE16218.1"/>
    </source>
</evidence>
<feature type="domain" description="Rhodanese" evidence="1">
    <location>
        <begin position="20"/>
        <end position="78"/>
    </location>
</feature>
<protein>
    <submittedName>
        <fullName evidence="2">Rhodanese-like domain-containing protein</fullName>
    </submittedName>
</protein>
<dbReference type="Gene3D" id="3.40.250.10">
    <property type="entry name" value="Rhodanese-like domain"/>
    <property type="match status" value="1"/>
</dbReference>
<dbReference type="AlphaFoldDB" id="A0A4V2Z4D4"/>
<dbReference type="Pfam" id="PF00581">
    <property type="entry name" value="Rhodanese"/>
    <property type="match status" value="1"/>
</dbReference>
<dbReference type="InterPro" id="IPR036873">
    <property type="entry name" value="Rhodanese-like_dom_sf"/>
</dbReference>
<reference evidence="2 3" key="1">
    <citation type="submission" date="2019-03" db="EMBL/GenBank/DDBJ databases">
        <title>Dyadobacter AR-3-6 sp. nov., isolated from arctic soil.</title>
        <authorList>
            <person name="Chaudhary D.K."/>
        </authorList>
    </citation>
    <scope>NUCLEOTIDE SEQUENCE [LARGE SCALE GENOMIC DNA]</scope>
    <source>
        <strain evidence="2 3">AR-3-6</strain>
    </source>
</reference>
<dbReference type="SUPFAM" id="SSF52821">
    <property type="entry name" value="Rhodanese/Cell cycle control phosphatase"/>
    <property type="match status" value="1"/>
</dbReference>
<dbReference type="InterPro" id="IPR001763">
    <property type="entry name" value="Rhodanese-like_dom"/>
</dbReference>
<dbReference type="Proteomes" id="UP000294850">
    <property type="component" value="Unassembled WGS sequence"/>
</dbReference>
<sequence length="102" mass="11806">MTKNTYSDISLSQMQEIIRKRSDAVLVDVREVWEFEEFNEGGLNIPLAEIREKRELVSRYKTIIVICTNGVRSKVAAMDYCRISEWNDKVILHVKGGIIESE</sequence>
<name>A0A4V2Z4D4_9BACT</name>
<dbReference type="CDD" id="cd00158">
    <property type="entry name" value="RHOD"/>
    <property type="match status" value="1"/>
</dbReference>
<dbReference type="PROSITE" id="PS50206">
    <property type="entry name" value="RHODANESE_3"/>
    <property type="match status" value="1"/>
</dbReference>
<comment type="caution">
    <text evidence="2">The sequence shown here is derived from an EMBL/GenBank/DDBJ whole genome shotgun (WGS) entry which is preliminary data.</text>
</comment>
<keyword evidence="3" id="KW-1185">Reference proteome</keyword>
<gene>
    <name evidence="2" type="ORF">E0F88_08170</name>
</gene>
<evidence type="ECO:0000259" key="1">
    <source>
        <dbReference type="PROSITE" id="PS50206"/>
    </source>
</evidence>
<proteinExistence type="predicted"/>
<dbReference type="OrthoDB" id="9808735at2"/>
<dbReference type="EMBL" id="SMFL01000003">
    <property type="protein sequence ID" value="TDE16218.1"/>
    <property type="molecule type" value="Genomic_DNA"/>
</dbReference>
<accession>A0A4V2Z4D4</accession>